<dbReference type="Proteomes" id="UP000256690">
    <property type="component" value="Unassembled WGS sequence"/>
</dbReference>
<reference evidence="1 2" key="1">
    <citation type="journal article" date="2018" name="IMA Fungus">
        <title>IMA Genome-F 9: Draft genome sequence of Annulohypoxylon stygium, Aspergillus mulundensis, Berkeleyomyces basicola (syn. Thielaviopsis basicola), Ceratocystis smalleyi, two Cercospora beticola strains, Coleophoma cylindrospora, Fusarium fracticaudum, Phialophora cf. hyalina, and Morchella septimelata.</title>
        <authorList>
            <person name="Wingfield B.D."/>
            <person name="Bills G.F."/>
            <person name="Dong Y."/>
            <person name="Huang W."/>
            <person name="Nel W.J."/>
            <person name="Swalarsk-Parry B.S."/>
            <person name="Vaghefi N."/>
            <person name="Wilken P.M."/>
            <person name="An Z."/>
            <person name="de Beer Z.W."/>
            <person name="De Vos L."/>
            <person name="Chen L."/>
            <person name="Duong T.A."/>
            <person name="Gao Y."/>
            <person name="Hammerbacher A."/>
            <person name="Kikkert J.R."/>
            <person name="Li Y."/>
            <person name="Li H."/>
            <person name="Li K."/>
            <person name="Li Q."/>
            <person name="Liu X."/>
            <person name="Ma X."/>
            <person name="Naidoo K."/>
            <person name="Pethybridge S.J."/>
            <person name="Sun J."/>
            <person name="Steenkamp E.T."/>
            <person name="van der Nest M.A."/>
            <person name="van Wyk S."/>
            <person name="Wingfield M.J."/>
            <person name="Xiong C."/>
            <person name="Yue Q."/>
            <person name="Zhang X."/>
        </authorList>
    </citation>
    <scope>NUCLEOTIDE SEQUENCE [LARGE SCALE GENOMIC DNA]</scope>
    <source>
        <strain evidence="1 2">DSM 5745</strain>
    </source>
</reference>
<name>A0A3D8RKF7_9EURO</name>
<evidence type="ECO:0000313" key="2">
    <source>
        <dbReference type="Proteomes" id="UP000256690"/>
    </source>
</evidence>
<accession>A0A3D8RKF7</accession>
<proteinExistence type="predicted"/>
<gene>
    <name evidence="1" type="ORF">DSM5745_07204</name>
</gene>
<dbReference type="RefSeq" id="XP_026602310.1">
    <property type="nucleotide sequence ID" value="XM_026749220.1"/>
</dbReference>
<comment type="caution">
    <text evidence="1">The sequence shown here is derived from an EMBL/GenBank/DDBJ whole genome shotgun (WGS) entry which is preliminary data.</text>
</comment>
<sequence>MENRDPYLTCIVCGMETSSWTPNKIDKERPDWRKMREQNPHQPVIIPASDLEAVDFIGEELATLWAAFYRAIIDDPTTNSLFISGINRKGDCTCPGPVINDPDKACVFFMPRRRGRAQSRFTDFHPVNMSGYDKNRAAGKRIGYAIHAACWLLLDRVIGADLVTNNLRAFVDTVSAFWKKPANRCSWETESIWEVGPPEQDPQCWYEPDSVGLRKIEEVGELDEDGYPREFTKRDIHAPNNPFRIVDIAELVGRVALPKQGEGVDGSFQPNGTSSAIAAICCLPTDIALLIVDTIYTTREFCRARVQDTRNLLRATGWVLPRSYWVARCNPAVVFEVQDLLDSGKAADWAALCLGLEELQLHPDWYCNSGLNHRRKILGFLAEIKEGFAERLLP</sequence>
<dbReference type="GeneID" id="38117574"/>
<protein>
    <submittedName>
        <fullName evidence="1">Uncharacterized protein</fullName>
    </submittedName>
</protein>
<dbReference type="OrthoDB" id="4524525at2759"/>
<dbReference type="EMBL" id="PVWQ01000008">
    <property type="protein sequence ID" value="RDW74542.1"/>
    <property type="molecule type" value="Genomic_DNA"/>
</dbReference>
<evidence type="ECO:0000313" key="1">
    <source>
        <dbReference type="EMBL" id="RDW74542.1"/>
    </source>
</evidence>
<dbReference type="AlphaFoldDB" id="A0A3D8RKF7"/>
<keyword evidence="2" id="KW-1185">Reference proteome</keyword>
<organism evidence="1 2">
    <name type="scientific">Aspergillus mulundensis</name>
    <dbReference type="NCBI Taxonomy" id="1810919"/>
    <lineage>
        <taxon>Eukaryota</taxon>
        <taxon>Fungi</taxon>
        <taxon>Dikarya</taxon>
        <taxon>Ascomycota</taxon>
        <taxon>Pezizomycotina</taxon>
        <taxon>Eurotiomycetes</taxon>
        <taxon>Eurotiomycetidae</taxon>
        <taxon>Eurotiales</taxon>
        <taxon>Aspergillaceae</taxon>
        <taxon>Aspergillus</taxon>
        <taxon>Aspergillus subgen. Nidulantes</taxon>
    </lineage>
</organism>
<dbReference type="STRING" id="1810919.A0A3D8RKF7"/>